<sequence length="129" mass="14373">MSILLVATIWWILSSQPIDASADSEYLSDLERPSVDIVRQMNYIQRMSNNQSHNSPSLNGEGTENGSGAEVKLVNISNEMSVERINALRKYIASKTVGICDFTCHKCYRCSLVYGESESGSTENLFLDE</sequence>
<accession>A0A1E3XEN7</accession>
<evidence type="ECO:0000313" key="2">
    <source>
        <dbReference type="Proteomes" id="UP000094056"/>
    </source>
</evidence>
<organism evidence="1 2">
    <name type="scientific">Candidatus Scalindua rubra</name>
    <dbReference type="NCBI Taxonomy" id="1872076"/>
    <lineage>
        <taxon>Bacteria</taxon>
        <taxon>Pseudomonadati</taxon>
        <taxon>Planctomycetota</taxon>
        <taxon>Candidatus Brocadiia</taxon>
        <taxon>Candidatus Brocadiales</taxon>
        <taxon>Candidatus Scalinduaceae</taxon>
        <taxon>Candidatus Scalindua</taxon>
    </lineage>
</organism>
<comment type="caution">
    <text evidence="1">The sequence shown here is derived from an EMBL/GenBank/DDBJ whole genome shotgun (WGS) entry which is preliminary data.</text>
</comment>
<dbReference type="Proteomes" id="UP000094056">
    <property type="component" value="Unassembled WGS sequence"/>
</dbReference>
<dbReference type="EMBL" id="MAYW01000013">
    <property type="protein sequence ID" value="ODS34096.1"/>
    <property type="molecule type" value="Genomic_DNA"/>
</dbReference>
<name>A0A1E3XEN7_9BACT</name>
<protein>
    <submittedName>
        <fullName evidence="1">Uncharacterized protein</fullName>
    </submittedName>
</protein>
<gene>
    <name evidence="1" type="ORF">SCARUB_00769</name>
</gene>
<dbReference type="AlphaFoldDB" id="A0A1E3XEN7"/>
<evidence type="ECO:0000313" key="1">
    <source>
        <dbReference type="EMBL" id="ODS34096.1"/>
    </source>
</evidence>
<reference evidence="1 2" key="1">
    <citation type="submission" date="2016-07" db="EMBL/GenBank/DDBJ databases">
        <title>Draft genome of Scalindua rubra, obtained from a brine-seawater interface in the Red Sea, sheds light on salt adaptation in anammox bacteria.</title>
        <authorList>
            <person name="Speth D.R."/>
            <person name="Lagkouvardos I."/>
            <person name="Wang Y."/>
            <person name="Qian P.-Y."/>
            <person name="Dutilh B.E."/>
            <person name="Jetten M.S."/>
        </authorList>
    </citation>
    <scope>NUCLEOTIDE SEQUENCE [LARGE SCALE GENOMIC DNA]</scope>
    <source>
        <strain evidence="1">BSI-1</strain>
    </source>
</reference>
<proteinExistence type="predicted"/>